<evidence type="ECO:0000313" key="2">
    <source>
        <dbReference type="Proteomes" id="UP001060039"/>
    </source>
</evidence>
<organism evidence="1 2">
    <name type="scientific">Microcella humidisoli</name>
    <dbReference type="NCBI Taxonomy" id="2963406"/>
    <lineage>
        <taxon>Bacteria</taxon>
        <taxon>Bacillati</taxon>
        <taxon>Actinomycetota</taxon>
        <taxon>Actinomycetes</taxon>
        <taxon>Micrococcales</taxon>
        <taxon>Microbacteriaceae</taxon>
        <taxon>Microcella</taxon>
    </lineage>
</organism>
<sequence length="806" mass="86943">MISRRIWMPVIAGVTSIAVGVGAFAIAAPFAAPRIVEPELLDAWVLPTSSGITPLALDRDGDEPPIDELLVPTQVSTADPASAVAARSAMLEMTEEVGALDRADPEALLLARDLLPSAGRAAISADPCAALPPVEGECPDGGRATVLDLPFGPPLELRASDRSDCAPEANARDRWEFQVFSTRPVVLDITYVVDGAPRALTVTTSDEAESAWLAAGAVDFIAHCVALTNLSPAWQGTAVIDATDQTGGTARLEKRLQWYDANPIPPSWVEPITPTAVMISVATGDVATVRFLAFAVPFGEPALACDFDNIENAIEPIDQVMQSSSREQLREAGYNDLFIERHAAAFAVPEASTITVCAGWVESHTWSGNIPDQVFGEVLHSPDLAYPVISVDDADLDEWILANPVRLEARLGGSFSESALFGESYCGGWGTDFWGPVRATDYVLCDATRFADAPDWRWNNTLIVSTLQDGAPRSAARPYAHIIDARQCGIGCESLPSTFVDVPLPAQRECLGNGCAPYDRSWVRLRIDWVDGRDSWFTDWVRDDMPLAEVDRPVLDRSSGIEIGPPQADGITFPATATIVADREVTMVGTFSVDYSFSGDPSVIDVDVPVIRETSFAQRHVIDLGLVDARTAYSLVLTLTDRDGNISVYDGNGLQGLMWPAGVVFVDPRPVEVRADISVRRLDGGPVVLGEHSVTIGSAVWQNDRSRRQWFSCGSGVQTSPLENDVRSTYLIRSTEVSVHVEAFTPESVGGDNAACPTDIPRADGYDRAVRQSVRVPIEQFLSGTRLTFVRDGVEVTVQLQIEPST</sequence>
<name>A0ABY5FY92_9MICO</name>
<keyword evidence="2" id="KW-1185">Reference proteome</keyword>
<dbReference type="EMBL" id="CP101497">
    <property type="protein sequence ID" value="UTT63097.1"/>
    <property type="molecule type" value="Genomic_DNA"/>
</dbReference>
<dbReference type="Proteomes" id="UP001060039">
    <property type="component" value="Chromosome"/>
</dbReference>
<accession>A0ABY5FY92</accession>
<proteinExistence type="predicted"/>
<dbReference type="RefSeq" id="WP_255160230.1">
    <property type="nucleotide sequence ID" value="NZ_CP101497.1"/>
</dbReference>
<reference evidence="1" key="1">
    <citation type="submission" date="2022-07" db="EMBL/GenBank/DDBJ databases">
        <title>Taxonomic analysis of Microcella humidisoli nov. sp., isolated from riverside soil.</title>
        <authorList>
            <person name="Molina K.M."/>
            <person name="Kim S.B."/>
        </authorList>
    </citation>
    <scope>NUCLEOTIDE SEQUENCE</scope>
    <source>
        <strain evidence="1">MMS21-STM10</strain>
    </source>
</reference>
<evidence type="ECO:0000313" key="1">
    <source>
        <dbReference type="EMBL" id="UTT63097.1"/>
    </source>
</evidence>
<gene>
    <name evidence="1" type="ORF">NNL39_03015</name>
</gene>
<protein>
    <submittedName>
        <fullName evidence="1">Uncharacterized protein</fullName>
    </submittedName>
</protein>